<proteinExistence type="predicted"/>
<dbReference type="InterPro" id="IPR015854">
    <property type="entry name" value="ABC_transpr_LolD-like"/>
</dbReference>
<dbReference type="EMBL" id="QXGK01000009">
    <property type="protein sequence ID" value="RSX56557.1"/>
    <property type="molecule type" value="Genomic_DNA"/>
</dbReference>
<evidence type="ECO:0000256" key="4">
    <source>
        <dbReference type="SAM" id="MobiDB-lite"/>
    </source>
</evidence>
<protein>
    <submittedName>
        <fullName evidence="6">ABC transporter ATP-binding protein</fullName>
    </submittedName>
</protein>
<evidence type="ECO:0000256" key="3">
    <source>
        <dbReference type="ARBA" id="ARBA00022840"/>
    </source>
</evidence>
<dbReference type="SMART" id="SM00382">
    <property type="entry name" value="AAA"/>
    <property type="match status" value="1"/>
</dbReference>
<dbReference type="PANTHER" id="PTHR24220:SF662">
    <property type="entry name" value="ABC TRANSPORTER ATP-BINDING PROTEIN"/>
    <property type="match status" value="1"/>
</dbReference>
<dbReference type="Pfam" id="PF00005">
    <property type="entry name" value="ABC_tran"/>
    <property type="match status" value="1"/>
</dbReference>
<evidence type="ECO:0000256" key="1">
    <source>
        <dbReference type="ARBA" id="ARBA00022448"/>
    </source>
</evidence>
<dbReference type="AlphaFoldDB" id="A0A430FU05"/>
<dbReference type="GO" id="GO:0016887">
    <property type="term" value="F:ATP hydrolysis activity"/>
    <property type="evidence" value="ECO:0007669"/>
    <property type="project" value="InterPro"/>
</dbReference>
<keyword evidence="2" id="KW-0547">Nucleotide-binding</keyword>
<dbReference type="InterPro" id="IPR017871">
    <property type="entry name" value="ABC_transporter-like_CS"/>
</dbReference>
<dbReference type="PROSITE" id="PS50893">
    <property type="entry name" value="ABC_TRANSPORTER_2"/>
    <property type="match status" value="1"/>
</dbReference>
<reference evidence="6 7" key="1">
    <citation type="submission" date="2018-09" db="EMBL/GenBank/DDBJ databases">
        <title>Characterization of the phylogenetic diversity of five novel species belonging to the genus Bifidobacterium.</title>
        <authorList>
            <person name="Lugli G.A."/>
            <person name="Duranti S."/>
            <person name="Milani C."/>
        </authorList>
    </citation>
    <scope>NUCLEOTIDE SEQUENCE [LARGE SCALE GENOMIC DNA]</scope>
    <source>
        <strain evidence="6 7">2033B</strain>
    </source>
</reference>
<evidence type="ECO:0000259" key="5">
    <source>
        <dbReference type="PROSITE" id="PS50893"/>
    </source>
</evidence>
<evidence type="ECO:0000313" key="7">
    <source>
        <dbReference type="Proteomes" id="UP000287470"/>
    </source>
</evidence>
<dbReference type="InterPro" id="IPR003593">
    <property type="entry name" value="AAA+_ATPase"/>
</dbReference>
<gene>
    <name evidence="6" type="ORF">D2E24_1102</name>
</gene>
<feature type="domain" description="ABC transporter" evidence="5">
    <location>
        <begin position="4"/>
        <end position="291"/>
    </location>
</feature>
<accession>A0A430FU05</accession>
<dbReference type="GO" id="GO:0022857">
    <property type="term" value="F:transmembrane transporter activity"/>
    <property type="evidence" value="ECO:0007669"/>
    <property type="project" value="TreeGrafter"/>
</dbReference>
<dbReference type="Gene3D" id="3.40.50.300">
    <property type="entry name" value="P-loop containing nucleotide triphosphate hydrolases"/>
    <property type="match status" value="1"/>
</dbReference>
<dbReference type="OrthoDB" id="9802264at2"/>
<name>A0A430FU05_9BIFI</name>
<comment type="caution">
    <text evidence="6">The sequence shown here is derived from an EMBL/GenBank/DDBJ whole genome shotgun (WGS) entry which is preliminary data.</text>
</comment>
<keyword evidence="1" id="KW-0813">Transport</keyword>
<dbReference type="GO" id="GO:0005524">
    <property type="term" value="F:ATP binding"/>
    <property type="evidence" value="ECO:0007669"/>
    <property type="project" value="UniProtKB-KW"/>
</dbReference>
<feature type="region of interest" description="Disordered" evidence="4">
    <location>
        <begin position="127"/>
        <end position="166"/>
    </location>
</feature>
<dbReference type="PANTHER" id="PTHR24220">
    <property type="entry name" value="IMPORT ATP-BINDING PROTEIN"/>
    <property type="match status" value="1"/>
</dbReference>
<dbReference type="InterPro" id="IPR027417">
    <property type="entry name" value="P-loop_NTPase"/>
</dbReference>
<sequence>MALLEIRDVTRTFRRRGREFAAVDHVSLSVEPGGFVAIVGRSGNGKSTLLNLIAGLLRPTSGSVVFDGRDLASLDDRVMSAVRSRGIGFVTQSHTLMPNLTVLDNVILPSVMPGAAGDGPVVPDMFDADGCDGVRPSDGDTPDTPTAPAPSAGDPDAGDGVPAAVPGLPDVIAPMPAAVVADMPSDGAARRAMRLLTALQVGDLAGCRPRELSGGEMRRVAIARALMNRPRLLIADEPTGDLDADSTATVMRLLRGVADAGTAVLMVTHDPDALGYADRVLRMDRGVLTEA</sequence>
<dbReference type="SUPFAM" id="SSF52540">
    <property type="entry name" value="P-loop containing nucleoside triphosphate hydrolases"/>
    <property type="match status" value="1"/>
</dbReference>
<dbReference type="Proteomes" id="UP000287470">
    <property type="component" value="Unassembled WGS sequence"/>
</dbReference>
<feature type="compositionally biased region" description="Low complexity" evidence="4">
    <location>
        <begin position="142"/>
        <end position="166"/>
    </location>
</feature>
<dbReference type="InterPro" id="IPR017911">
    <property type="entry name" value="MacB-like_ATP-bd"/>
</dbReference>
<dbReference type="PROSITE" id="PS00211">
    <property type="entry name" value="ABC_TRANSPORTER_1"/>
    <property type="match status" value="1"/>
</dbReference>
<keyword evidence="7" id="KW-1185">Reference proteome</keyword>
<dbReference type="RefSeq" id="WP_125968355.1">
    <property type="nucleotide sequence ID" value="NZ_QXGK01000009.1"/>
</dbReference>
<dbReference type="CDD" id="cd03255">
    <property type="entry name" value="ABC_MJ0796_LolCDE_FtsE"/>
    <property type="match status" value="1"/>
</dbReference>
<organism evidence="6 7">
    <name type="scientific">Bifidobacterium samirii</name>
    <dbReference type="NCBI Taxonomy" id="2306974"/>
    <lineage>
        <taxon>Bacteria</taxon>
        <taxon>Bacillati</taxon>
        <taxon>Actinomycetota</taxon>
        <taxon>Actinomycetes</taxon>
        <taxon>Bifidobacteriales</taxon>
        <taxon>Bifidobacteriaceae</taxon>
        <taxon>Bifidobacterium</taxon>
    </lineage>
</organism>
<evidence type="ECO:0000256" key="2">
    <source>
        <dbReference type="ARBA" id="ARBA00022741"/>
    </source>
</evidence>
<dbReference type="InterPro" id="IPR003439">
    <property type="entry name" value="ABC_transporter-like_ATP-bd"/>
</dbReference>
<keyword evidence="3 6" id="KW-0067">ATP-binding</keyword>
<evidence type="ECO:0000313" key="6">
    <source>
        <dbReference type="EMBL" id="RSX56557.1"/>
    </source>
</evidence>
<dbReference type="GO" id="GO:0005886">
    <property type="term" value="C:plasma membrane"/>
    <property type="evidence" value="ECO:0007669"/>
    <property type="project" value="TreeGrafter"/>
</dbReference>